<dbReference type="GO" id="GO:0003723">
    <property type="term" value="F:RNA binding"/>
    <property type="evidence" value="ECO:0007669"/>
    <property type="project" value="InterPro"/>
</dbReference>
<dbReference type="InterPro" id="IPR001766">
    <property type="entry name" value="Fork_head_dom"/>
</dbReference>
<evidence type="ECO:0000256" key="5">
    <source>
        <dbReference type="ARBA" id="ARBA00022664"/>
    </source>
</evidence>
<dbReference type="EMBL" id="JAFJMO010000014">
    <property type="protein sequence ID" value="KAJ8256362.1"/>
    <property type="molecule type" value="Genomic_DNA"/>
</dbReference>
<evidence type="ECO:0000256" key="3">
    <source>
        <dbReference type="ARBA" id="ARBA00008146"/>
    </source>
</evidence>
<comment type="similarity">
    <text evidence="3">Belongs to the snRNP core protein family.</text>
</comment>
<comment type="function">
    <text evidence="13">Plays a role in pre-mRNA splicing as a core component of the spliceosomal U1, U2, U4 and U5 small nuclear ribonucleoproteins (snRNPs), the building blocks of the spliceosome. Component of both the pre-catalytic spliceosome B complex and activated spliceosome C complexes. As a component of the minor spliceosome, involved in the splicing of U12-type introns in pre-mRNAs.</text>
</comment>
<dbReference type="SUPFAM" id="SSF46785">
    <property type="entry name" value="Winged helix' DNA-binding domain"/>
    <property type="match status" value="1"/>
</dbReference>
<organism evidence="19 20">
    <name type="scientific">Conger conger</name>
    <name type="common">Conger eel</name>
    <name type="synonym">Muraena conger</name>
    <dbReference type="NCBI Taxonomy" id="82655"/>
    <lineage>
        <taxon>Eukaryota</taxon>
        <taxon>Metazoa</taxon>
        <taxon>Chordata</taxon>
        <taxon>Craniata</taxon>
        <taxon>Vertebrata</taxon>
        <taxon>Euteleostomi</taxon>
        <taxon>Actinopterygii</taxon>
        <taxon>Neopterygii</taxon>
        <taxon>Teleostei</taxon>
        <taxon>Anguilliformes</taxon>
        <taxon>Congridae</taxon>
        <taxon>Conger</taxon>
    </lineage>
</organism>
<feature type="domain" description="Fork-head" evidence="17">
    <location>
        <begin position="121"/>
        <end position="215"/>
    </location>
</feature>
<dbReference type="GO" id="GO:0097525">
    <property type="term" value="C:spliceosomal snRNP complex"/>
    <property type="evidence" value="ECO:0007669"/>
    <property type="project" value="UniProtKB-ARBA"/>
</dbReference>
<evidence type="ECO:0000313" key="19">
    <source>
        <dbReference type="EMBL" id="KAJ8256362.1"/>
    </source>
</evidence>
<proteinExistence type="inferred from homology"/>
<keyword evidence="6" id="KW-0747">Spliceosome</keyword>
<dbReference type="SMART" id="SM00339">
    <property type="entry name" value="FH"/>
    <property type="match status" value="1"/>
</dbReference>
<dbReference type="InterPro" id="IPR047208">
    <property type="entry name" value="FOXG1"/>
</dbReference>
<reference evidence="19" key="1">
    <citation type="journal article" date="2023" name="Science">
        <title>Genome structures resolve the early diversification of teleost fishes.</title>
        <authorList>
            <person name="Parey E."/>
            <person name="Louis A."/>
            <person name="Montfort J."/>
            <person name="Bouchez O."/>
            <person name="Roques C."/>
            <person name="Iampietro C."/>
            <person name="Lluch J."/>
            <person name="Castinel A."/>
            <person name="Donnadieu C."/>
            <person name="Desvignes T."/>
            <person name="Floi Bucao C."/>
            <person name="Jouanno E."/>
            <person name="Wen M."/>
            <person name="Mejri S."/>
            <person name="Dirks R."/>
            <person name="Jansen H."/>
            <person name="Henkel C."/>
            <person name="Chen W.J."/>
            <person name="Zahm M."/>
            <person name="Cabau C."/>
            <person name="Klopp C."/>
            <person name="Thompson A.W."/>
            <person name="Robinson-Rechavi M."/>
            <person name="Braasch I."/>
            <person name="Lecointre G."/>
            <person name="Bobe J."/>
            <person name="Postlethwait J.H."/>
            <person name="Berthelot C."/>
            <person name="Roest Crollius H."/>
            <person name="Guiguen Y."/>
        </authorList>
    </citation>
    <scope>NUCLEOTIDE SEQUENCE</scope>
    <source>
        <strain evidence="19">Concon-B</strain>
    </source>
</reference>
<dbReference type="CDD" id="cd01720">
    <property type="entry name" value="Sm_D2"/>
    <property type="match status" value="1"/>
</dbReference>
<dbReference type="InterPro" id="IPR018122">
    <property type="entry name" value="TF_fork_head_CS_1"/>
</dbReference>
<dbReference type="SUPFAM" id="SSF50182">
    <property type="entry name" value="Sm-like ribonucleoproteins"/>
    <property type="match status" value="1"/>
</dbReference>
<dbReference type="FunFam" id="2.30.30.100:FF:000069">
    <property type="entry name" value="Small nuclear ribonucleoprotein Sm D2"/>
    <property type="match status" value="1"/>
</dbReference>
<feature type="DNA-binding region" description="Fork-head" evidence="15">
    <location>
        <begin position="121"/>
        <end position="215"/>
    </location>
</feature>
<dbReference type="FunFam" id="1.10.10.10:FF:000135">
    <property type="entry name" value="forkhead box protein G1"/>
    <property type="match status" value="1"/>
</dbReference>
<dbReference type="InterPro" id="IPR036390">
    <property type="entry name" value="WH_DNA-bd_sf"/>
</dbReference>
<dbReference type="Pfam" id="PF00250">
    <property type="entry name" value="Forkhead"/>
    <property type="match status" value="1"/>
</dbReference>
<dbReference type="InterPro" id="IPR036388">
    <property type="entry name" value="WH-like_DNA-bd_sf"/>
</dbReference>
<keyword evidence="7 15" id="KW-0238">DNA-binding</keyword>
<gene>
    <name evidence="19" type="ORF">COCON_G00185140</name>
</gene>
<feature type="domain" description="Sm" evidence="18">
    <location>
        <begin position="435"/>
        <end position="521"/>
    </location>
</feature>
<dbReference type="AlphaFoldDB" id="A0A9Q1D2R3"/>
<accession>A0A9Q1D2R3</accession>
<feature type="compositionally biased region" description="Basic and acidic residues" evidence="16">
    <location>
        <begin position="106"/>
        <end position="120"/>
    </location>
</feature>
<dbReference type="InterPro" id="IPR027248">
    <property type="entry name" value="Sm_D2"/>
</dbReference>
<evidence type="ECO:0000256" key="1">
    <source>
        <dbReference type="ARBA" id="ARBA00004123"/>
    </source>
</evidence>
<keyword evidence="8" id="KW-0508">mRNA splicing</keyword>
<dbReference type="GO" id="GO:0000398">
    <property type="term" value="P:mRNA splicing, via spliceosome"/>
    <property type="evidence" value="ECO:0007669"/>
    <property type="project" value="UniProtKB-ARBA"/>
</dbReference>
<evidence type="ECO:0000256" key="12">
    <source>
        <dbReference type="ARBA" id="ARBA00034868"/>
    </source>
</evidence>
<keyword evidence="5" id="KW-0507">mRNA processing</keyword>
<dbReference type="PROSITE" id="PS00658">
    <property type="entry name" value="FORK_HEAD_2"/>
    <property type="match status" value="1"/>
</dbReference>
<comment type="subcellular location">
    <subcellularLocation>
        <location evidence="2">Cytoplasm</location>
        <location evidence="2">Cytosol</location>
    </subcellularLocation>
    <subcellularLocation>
        <location evidence="1 15">Nucleus</location>
    </subcellularLocation>
</comment>
<evidence type="ECO:0000313" key="20">
    <source>
        <dbReference type="Proteomes" id="UP001152803"/>
    </source>
</evidence>
<evidence type="ECO:0000256" key="15">
    <source>
        <dbReference type="PROSITE-ProRule" id="PRU00089"/>
    </source>
</evidence>
<dbReference type="InterPro" id="IPR030456">
    <property type="entry name" value="TF_fork_head_CS_2"/>
</dbReference>
<dbReference type="GO" id="GO:0003700">
    <property type="term" value="F:DNA-binding transcription factor activity"/>
    <property type="evidence" value="ECO:0007669"/>
    <property type="project" value="InterPro"/>
</dbReference>
<dbReference type="PROSITE" id="PS00657">
    <property type="entry name" value="FORK_HEAD_1"/>
    <property type="match status" value="1"/>
</dbReference>
<keyword evidence="10" id="KW-0687">Ribonucleoprotein</keyword>
<evidence type="ECO:0000259" key="17">
    <source>
        <dbReference type="PROSITE" id="PS50039"/>
    </source>
</evidence>
<evidence type="ECO:0000256" key="8">
    <source>
        <dbReference type="ARBA" id="ARBA00023187"/>
    </source>
</evidence>
<evidence type="ECO:0000256" key="11">
    <source>
        <dbReference type="ARBA" id="ARBA00033125"/>
    </source>
</evidence>
<dbReference type="PROSITE" id="PS50039">
    <property type="entry name" value="FORK_HEAD_3"/>
    <property type="match status" value="1"/>
</dbReference>
<protein>
    <recommendedName>
        <fullName evidence="12">Forkhead box protein G1</fullName>
    </recommendedName>
    <alternativeName>
        <fullName evidence="14">Small nuclear ribonucleoprotein Sm D2</fullName>
    </alternativeName>
    <alternativeName>
        <fullName evidence="11">snRNP core protein D2</fullName>
    </alternativeName>
</protein>
<dbReference type="InterPro" id="IPR010920">
    <property type="entry name" value="LSM_dom_sf"/>
</dbReference>
<dbReference type="Gene3D" id="2.30.30.100">
    <property type="match status" value="1"/>
</dbReference>
<dbReference type="InterPro" id="IPR047575">
    <property type="entry name" value="Sm"/>
</dbReference>
<feature type="region of interest" description="Disordered" evidence="16">
    <location>
        <begin position="81"/>
        <end position="120"/>
    </location>
</feature>
<evidence type="ECO:0000256" key="9">
    <source>
        <dbReference type="ARBA" id="ARBA00023242"/>
    </source>
</evidence>
<keyword evidence="4" id="KW-0963">Cytoplasm</keyword>
<dbReference type="Pfam" id="PF01423">
    <property type="entry name" value="LSM"/>
    <property type="match status" value="1"/>
</dbReference>
<evidence type="ECO:0000256" key="2">
    <source>
        <dbReference type="ARBA" id="ARBA00004514"/>
    </source>
</evidence>
<dbReference type="GO" id="GO:0005689">
    <property type="term" value="C:U12-type spliceosomal complex"/>
    <property type="evidence" value="ECO:0007669"/>
    <property type="project" value="UniProtKB-ARBA"/>
</dbReference>
<keyword evidence="20" id="KW-1185">Reference proteome</keyword>
<evidence type="ECO:0000256" key="14">
    <source>
        <dbReference type="ARBA" id="ARBA00070085"/>
    </source>
</evidence>
<dbReference type="PRINTS" id="PR00053">
    <property type="entry name" value="FORKHEAD"/>
</dbReference>
<dbReference type="GO" id="GO:0006357">
    <property type="term" value="P:regulation of transcription by RNA polymerase II"/>
    <property type="evidence" value="ECO:0007669"/>
    <property type="project" value="TreeGrafter"/>
</dbReference>
<dbReference type="GO" id="GO:0005829">
    <property type="term" value="C:cytosol"/>
    <property type="evidence" value="ECO:0007669"/>
    <property type="project" value="UniProtKB-SubCell"/>
</dbReference>
<evidence type="ECO:0000256" key="10">
    <source>
        <dbReference type="ARBA" id="ARBA00023274"/>
    </source>
</evidence>
<keyword evidence="9 15" id="KW-0539">Nucleus</keyword>
<evidence type="ECO:0000256" key="4">
    <source>
        <dbReference type="ARBA" id="ARBA00022490"/>
    </source>
</evidence>
<comment type="caution">
    <text evidence="19">The sequence shown here is derived from an EMBL/GenBank/DDBJ whole genome shotgun (WGS) entry which is preliminary data.</text>
</comment>
<evidence type="ECO:0000256" key="13">
    <source>
        <dbReference type="ARBA" id="ARBA00058557"/>
    </source>
</evidence>
<dbReference type="GO" id="GO:1990837">
    <property type="term" value="F:sequence-specific double-stranded DNA binding"/>
    <property type="evidence" value="ECO:0007669"/>
    <property type="project" value="TreeGrafter"/>
</dbReference>
<dbReference type="InterPro" id="IPR001163">
    <property type="entry name" value="Sm_dom_euk/arc"/>
</dbReference>
<evidence type="ECO:0000259" key="18">
    <source>
        <dbReference type="PROSITE" id="PS52002"/>
    </source>
</evidence>
<dbReference type="Gene3D" id="1.10.10.10">
    <property type="entry name" value="Winged helix-like DNA-binding domain superfamily/Winged helix DNA-binding domain"/>
    <property type="match status" value="1"/>
</dbReference>
<evidence type="ECO:0000256" key="7">
    <source>
        <dbReference type="ARBA" id="ARBA00023125"/>
    </source>
</evidence>
<dbReference type="PANTHER" id="PTHR46617">
    <property type="entry name" value="FORKHEAD BOX PROTEIN G1"/>
    <property type="match status" value="1"/>
</dbReference>
<dbReference type="Proteomes" id="UP001152803">
    <property type="component" value="Unassembled WGS sequence"/>
</dbReference>
<dbReference type="PROSITE" id="PS52002">
    <property type="entry name" value="SM"/>
    <property type="match status" value="1"/>
</dbReference>
<evidence type="ECO:0000256" key="6">
    <source>
        <dbReference type="ARBA" id="ARBA00022728"/>
    </source>
</evidence>
<dbReference type="PANTHER" id="PTHR46617:SF6">
    <property type="entry name" value="FORKHEAD BOX PROTEIN G1"/>
    <property type="match status" value="1"/>
</dbReference>
<sequence length="524" mass="57948">MEDLKDPIRFFHKSSFSISSLLLRREGVMTDSGAVAEVPPSRSAKSRPHLLPGQAGRELCARRAEYNIDYKKCNDKKTRTVTEESVGCEGGRGRGKSVEGSEEEREDKADGDGERKTKYDKPPFSYNALIMMAIRQSPERRLTLSGIYEFIMGNFPYYRDNKQGWQNSIRHNLSLNKCFVKVPRHYDDPGKGNYWMLDPSSDDVFIGGTTGKLRRRSTAASRAKLAIKRGTRLGSATAAGLAFTGPFYWPVAPFVTIQHTPQSHPGSALGYSSSYFGSHHTNYASTVLSQTAHHVSAAAAGADRLLQQVTQETPFFGASGGLPRRHQMTSSASFASSPLPCALSLQAPSFNLFPGQASYYYSHQIPHPTAISALSQEEASPPRASSVGHFVPGRNGSSDYIGSLTAMSLLNKPKSEMTPEELQKREEEEFNTGPLSVLTQSVKNNTQVLINCRNNKKLLGRVKAFDRHCNMVLENVKEMWTEVPKSGKGKKKSKPVNKDRYISKMFLRGDSVIVVLRNPLITGK</sequence>
<evidence type="ECO:0000256" key="16">
    <source>
        <dbReference type="SAM" id="MobiDB-lite"/>
    </source>
</evidence>
<name>A0A9Q1D2R3_CONCO</name>
<dbReference type="OrthoDB" id="6230630at2759"/>
<dbReference type="SMART" id="SM00651">
    <property type="entry name" value="Sm"/>
    <property type="match status" value="1"/>
</dbReference>
<dbReference type="CDD" id="cd20021">
    <property type="entry name" value="FH_FOXG"/>
    <property type="match status" value="1"/>
</dbReference>